<comment type="caution">
    <text evidence="2">The sequence shown here is derived from an EMBL/GenBank/DDBJ whole genome shotgun (WGS) entry which is preliminary data.</text>
</comment>
<protein>
    <recommendedName>
        <fullName evidence="4">Endonuclease/exonuclease/phosphatase</fullName>
    </recommendedName>
</protein>
<gene>
    <name evidence="2" type="ORF">Ccrd_020167</name>
</gene>
<dbReference type="GO" id="GO:0004439">
    <property type="term" value="F:phosphatidylinositol-4,5-bisphosphate 5-phosphatase activity"/>
    <property type="evidence" value="ECO:0007669"/>
    <property type="project" value="TreeGrafter"/>
</dbReference>
<dbReference type="Gramene" id="KVI01561">
    <property type="protein sequence ID" value="KVI01561"/>
    <property type="gene ID" value="Ccrd_020167"/>
</dbReference>
<name>A0A124SEY9_CYNCS</name>
<organism evidence="2 3">
    <name type="scientific">Cynara cardunculus var. scolymus</name>
    <name type="common">Globe artichoke</name>
    <name type="synonym">Cynara scolymus</name>
    <dbReference type="NCBI Taxonomy" id="59895"/>
    <lineage>
        <taxon>Eukaryota</taxon>
        <taxon>Viridiplantae</taxon>
        <taxon>Streptophyta</taxon>
        <taxon>Embryophyta</taxon>
        <taxon>Tracheophyta</taxon>
        <taxon>Spermatophyta</taxon>
        <taxon>Magnoliopsida</taxon>
        <taxon>eudicotyledons</taxon>
        <taxon>Gunneridae</taxon>
        <taxon>Pentapetalae</taxon>
        <taxon>asterids</taxon>
        <taxon>campanulids</taxon>
        <taxon>Asterales</taxon>
        <taxon>Asteraceae</taxon>
        <taxon>Carduoideae</taxon>
        <taxon>Cardueae</taxon>
        <taxon>Carduinae</taxon>
        <taxon>Cynara</taxon>
    </lineage>
</organism>
<evidence type="ECO:0000256" key="1">
    <source>
        <dbReference type="ARBA" id="ARBA00022801"/>
    </source>
</evidence>
<dbReference type="GO" id="GO:0046856">
    <property type="term" value="P:phosphatidylinositol dephosphorylation"/>
    <property type="evidence" value="ECO:0007669"/>
    <property type="project" value="TreeGrafter"/>
</dbReference>
<dbReference type="InterPro" id="IPR036691">
    <property type="entry name" value="Endo/exonu/phosph_ase_sf"/>
</dbReference>
<keyword evidence="1" id="KW-0378">Hydrolase</keyword>
<feature type="non-terminal residue" evidence="2">
    <location>
        <position position="1"/>
    </location>
</feature>
<dbReference type="AlphaFoldDB" id="A0A124SEY9"/>
<sequence length="220" mass="24315">NKYIYPFYDCPLSIICFTLVGKPQPNGQWAHYPVADPIHRAAGSGQLTRLSPPPGPGWGHGLACLHFIPFKFVDAFAAAKNEGEAAAAAMRDGNSKSNKFSWSRKLVRKWFNIKSKTEESEADNVVSGGGDGGWMSSFCEREPPAIKKTKTEKSSKSTESRRWGRVDLDHPQVINVQNYSIFSATWNVGGKSPSSKMNLDDWLHAAPPADIYVLGYDFSF</sequence>
<evidence type="ECO:0000313" key="3">
    <source>
        <dbReference type="Proteomes" id="UP000243975"/>
    </source>
</evidence>
<proteinExistence type="predicted"/>
<reference evidence="2 3" key="1">
    <citation type="journal article" date="2016" name="Sci. Rep.">
        <title>The genome sequence of the outbreeding globe artichoke constructed de novo incorporating a phase-aware low-pass sequencing strategy of F1 progeny.</title>
        <authorList>
            <person name="Scaglione D."/>
            <person name="Reyes-Chin-Wo S."/>
            <person name="Acquadro A."/>
            <person name="Froenicke L."/>
            <person name="Portis E."/>
            <person name="Beitel C."/>
            <person name="Tirone M."/>
            <person name="Mauro R."/>
            <person name="Lo Monaco A."/>
            <person name="Mauromicale G."/>
            <person name="Faccioli P."/>
            <person name="Cattivelli L."/>
            <person name="Rieseberg L."/>
            <person name="Michelmore R."/>
            <person name="Lanteri S."/>
        </authorList>
    </citation>
    <scope>NUCLEOTIDE SEQUENCE [LARGE SCALE GENOMIC DNA]</scope>
    <source>
        <strain evidence="2">2C</strain>
    </source>
</reference>
<dbReference type="Gene3D" id="3.60.10.10">
    <property type="entry name" value="Endonuclease/exonuclease/phosphatase"/>
    <property type="match status" value="1"/>
</dbReference>
<dbReference type="GO" id="GO:0034485">
    <property type="term" value="F:phosphatidylinositol-3,4,5-trisphosphate 5-phosphatase activity"/>
    <property type="evidence" value="ECO:0007669"/>
    <property type="project" value="TreeGrafter"/>
</dbReference>
<dbReference type="STRING" id="59895.A0A124SEY9"/>
<dbReference type="PANTHER" id="PTHR45666">
    <property type="entry name" value="TYPE IV INOSITOL POLYPHOSPHATE 5-PHOSPHATASE 9"/>
    <property type="match status" value="1"/>
</dbReference>
<evidence type="ECO:0000313" key="2">
    <source>
        <dbReference type="EMBL" id="KVI01561.1"/>
    </source>
</evidence>
<dbReference type="PANTHER" id="PTHR45666:SF62">
    <property type="entry name" value="INOSITOL-POLYPHOSPHATE 5-PHOSPHATASE"/>
    <property type="match status" value="1"/>
</dbReference>
<keyword evidence="3" id="KW-1185">Reference proteome</keyword>
<dbReference type="Proteomes" id="UP000243975">
    <property type="component" value="Unassembled WGS sequence"/>
</dbReference>
<dbReference type="GO" id="GO:0004445">
    <property type="term" value="F:inositol-polyphosphate 5-phosphatase activity"/>
    <property type="evidence" value="ECO:0007669"/>
    <property type="project" value="InterPro"/>
</dbReference>
<dbReference type="InterPro" id="IPR045849">
    <property type="entry name" value="IP5P_plant"/>
</dbReference>
<accession>A0A124SEY9</accession>
<evidence type="ECO:0008006" key="4">
    <source>
        <dbReference type="Google" id="ProtNLM"/>
    </source>
</evidence>
<feature type="non-terminal residue" evidence="2">
    <location>
        <position position="220"/>
    </location>
</feature>
<dbReference type="EMBL" id="LEKV01003024">
    <property type="protein sequence ID" value="KVI01561.1"/>
    <property type="molecule type" value="Genomic_DNA"/>
</dbReference>